<dbReference type="InterPro" id="IPR048903">
    <property type="entry name" value="MdcG_N"/>
</dbReference>
<dbReference type="Pfam" id="PF10620">
    <property type="entry name" value="MdcG"/>
    <property type="match status" value="1"/>
</dbReference>
<dbReference type="EC" id="2.7.7.66" evidence="5"/>
<reference evidence="5 6" key="1">
    <citation type="journal article" date="2014" name="Appl. Environ. Microbiol.">
        <title>Gut symbionts from distinct hosts exhibit genotoxic activity via divergent colibactin biosynthetic pathways.</title>
        <authorList>
            <person name="Engel P."/>
            <person name="Vizcaino M.I."/>
            <person name="Crawford J.M."/>
        </authorList>
    </citation>
    <scope>NUCLEOTIDE SEQUENCE [LARGE SCALE GENOMIC DNA]</scope>
    <source>
        <strain evidence="5 6">PEB0191</strain>
    </source>
</reference>
<keyword evidence="6" id="KW-1185">Reference proteome</keyword>
<dbReference type="Pfam" id="PF20866">
    <property type="entry name" value="MdcG_N"/>
    <property type="match status" value="1"/>
</dbReference>
<dbReference type="RefSeq" id="WP_039104363.1">
    <property type="nucleotide sequence ID" value="NZ_CP009056.1"/>
</dbReference>
<evidence type="ECO:0000256" key="1">
    <source>
        <dbReference type="ARBA" id="ARBA00022679"/>
    </source>
</evidence>
<dbReference type="NCBIfam" id="TIGR03135">
    <property type="entry name" value="malonate_mdcG"/>
    <property type="match status" value="1"/>
</dbReference>
<evidence type="ECO:0000259" key="3">
    <source>
        <dbReference type="Pfam" id="PF10620"/>
    </source>
</evidence>
<sequence>MVVCPHDLVWFDALTAIEIEDELPEWFYQYWQIDLPVVVRRDYCQKGLIPVGIRGRLRSQRLAIKIKSANIIRIVTPESLVASQAIEQLPNHFQKAIMILQENSLPWQWGIVGSCGYQLATGKSVLTKNSDLDLILRCPKKENHEKFVELARLLDHLPCTVDVQVQTNIGGFVFKEWMRDRRVLLRTNQGPLMTENPWFIEESCYENLI</sequence>
<dbReference type="STRING" id="1267021.FPB0191_00924"/>
<dbReference type="AlphaFoldDB" id="A0A0A7RZL0"/>
<evidence type="ECO:0000313" key="5">
    <source>
        <dbReference type="EMBL" id="AJA44750.1"/>
    </source>
</evidence>
<feature type="domain" description="Phosphoribosyl-dephospho-CoA transferase MdcG C-terminal" evidence="3">
    <location>
        <begin position="84"/>
        <end position="197"/>
    </location>
</feature>
<protein>
    <submittedName>
        <fullName evidence="5">Malonate decarboxylase holo-[acyl-carrier-protein] synthase</fullName>
        <ecNumber evidence="5">2.7.7.66</ecNumber>
    </submittedName>
</protein>
<dbReference type="HOGENOM" id="CLU_111981_0_0_6"/>
<dbReference type="InterPro" id="IPR049180">
    <property type="entry name" value="MdcG_C"/>
</dbReference>
<dbReference type="InterPro" id="IPR017557">
    <property type="entry name" value="Holo-ACP_synthase"/>
</dbReference>
<dbReference type="GO" id="GO:0016779">
    <property type="term" value="F:nucleotidyltransferase activity"/>
    <property type="evidence" value="ECO:0007669"/>
    <property type="project" value="UniProtKB-KW"/>
</dbReference>
<keyword evidence="1 5" id="KW-0808">Transferase</keyword>
<dbReference type="EMBL" id="CP009056">
    <property type="protein sequence ID" value="AJA44750.1"/>
    <property type="molecule type" value="Genomic_DNA"/>
</dbReference>
<name>A0A0A7RZL0_FRIPE</name>
<dbReference type="KEGG" id="fpp:FPB0191_00924"/>
<dbReference type="OrthoDB" id="1275217at2"/>
<evidence type="ECO:0000256" key="2">
    <source>
        <dbReference type="ARBA" id="ARBA00022695"/>
    </source>
</evidence>
<keyword evidence="2 5" id="KW-0548">Nucleotidyltransferase</keyword>
<feature type="domain" description="Phosphoribosyl-dephospho-CoA transferase MdcG N-terminal" evidence="4">
    <location>
        <begin position="5"/>
        <end position="77"/>
    </location>
</feature>
<proteinExistence type="predicted"/>
<evidence type="ECO:0000259" key="4">
    <source>
        <dbReference type="Pfam" id="PF20866"/>
    </source>
</evidence>
<accession>A0A0A7RZL0</accession>
<dbReference type="NCBIfam" id="NF002332">
    <property type="entry name" value="PRK01293.1"/>
    <property type="match status" value="1"/>
</dbReference>
<organism evidence="5 6">
    <name type="scientific">Frischella perrara</name>
    <dbReference type="NCBI Taxonomy" id="1267021"/>
    <lineage>
        <taxon>Bacteria</taxon>
        <taxon>Pseudomonadati</taxon>
        <taxon>Pseudomonadota</taxon>
        <taxon>Gammaproteobacteria</taxon>
        <taxon>Orbales</taxon>
        <taxon>Orbaceae</taxon>
        <taxon>Frischella</taxon>
    </lineage>
</organism>
<gene>
    <name evidence="5" type="ORF">FPB0191_00924</name>
</gene>
<dbReference type="Proteomes" id="UP000030901">
    <property type="component" value="Chromosome"/>
</dbReference>
<evidence type="ECO:0000313" key="6">
    <source>
        <dbReference type="Proteomes" id="UP000030901"/>
    </source>
</evidence>